<dbReference type="AlphaFoldDB" id="A0A6C0RBC1"/>
<dbReference type="KEGG" id="drc:G0Q07_06060"/>
<dbReference type="PROSITE" id="PS51257">
    <property type="entry name" value="PROKAR_LIPOPROTEIN"/>
    <property type="match status" value="1"/>
</dbReference>
<dbReference type="RefSeq" id="WP_163345243.1">
    <property type="nucleotide sequence ID" value="NZ_CP048409.1"/>
</dbReference>
<dbReference type="Gene3D" id="2.60.40.2370">
    <property type="entry name" value="NigD-like, C-terminal beta sandwich domain"/>
    <property type="match status" value="1"/>
</dbReference>
<organism evidence="2 3">
    <name type="scientific">Draconibacterium halophilum</name>
    <dbReference type="NCBI Taxonomy" id="2706887"/>
    <lineage>
        <taxon>Bacteria</taxon>
        <taxon>Pseudomonadati</taxon>
        <taxon>Bacteroidota</taxon>
        <taxon>Bacteroidia</taxon>
        <taxon>Marinilabiliales</taxon>
        <taxon>Prolixibacteraceae</taxon>
        <taxon>Draconibacterium</taxon>
    </lineage>
</organism>
<accession>A0A6C0RBC1</accession>
<gene>
    <name evidence="2" type="ORF">G0Q07_06060</name>
</gene>
<feature type="domain" description="NigD-like C-terminal" evidence="1">
    <location>
        <begin position="109"/>
        <end position="209"/>
    </location>
</feature>
<protein>
    <recommendedName>
        <fullName evidence="1">NigD-like C-terminal domain-containing protein</fullName>
    </recommendedName>
</protein>
<reference evidence="2 3" key="1">
    <citation type="submission" date="2020-02" db="EMBL/GenBank/DDBJ databases">
        <title>Genome sequencing for Draconibacterium sp. strain M1.</title>
        <authorList>
            <person name="Park S.-J."/>
        </authorList>
    </citation>
    <scope>NUCLEOTIDE SEQUENCE [LARGE SCALE GENOMIC DNA]</scope>
    <source>
        <strain evidence="2 3">M1</strain>
    </source>
</reference>
<evidence type="ECO:0000313" key="2">
    <source>
        <dbReference type="EMBL" id="QIA07316.1"/>
    </source>
</evidence>
<dbReference type="Pfam" id="PF17415">
    <property type="entry name" value="NigD_C"/>
    <property type="match status" value="1"/>
</dbReference>
<evidence type="ECO:0000259" key="1">
    <source>
        <dbReference type="Pfam" id="PF17415"/>
    </source>
</evidence>
<dbReference type="InterPro" id="IPR038143">
    <property type="entry name" value="NigD-like_C_dom_sf"/>
</dbReference>
<name>A0A6C0RBC1_9BACT</name>
<dbReference type="Proteomes" id="UP000474630">
    <property type="component" value="Chromosome"/>
</dbReference>
<evidence type="ECO:0000313" key="3">
    <source>
        <dbReference type="Proteomes" id="UP000474630"/>
    </source>
</evidence>
<sequence>MKRLVAMLSVFLIVFTSCQDDDPISFDAKGTVVDYAGAGDCGFIIELDNGNKVQPLYYPDSFTFSQGQRVLVTYTELDNVYVSCDQGVPCEVTYAEELSCSPYVDLYFENYDSLARDPVHLHAAYMDGDCLYFKISYSGGCQDHTIDLARMHPWTASSSTVPTFEIRHNANNDLCEAWFTREFRFDLSDLKAEGKTEFVLTAKLIDDEVYNKIFQLD</sequence>
<dbReference type="EMBL" id="CP048409">
    <property type="protein sequence ID" value="QIA07316.1"/>
    <property type="molecule type" value="Genomic_DNA"/>
</dbReference>
<keyword evidence="3" id="KW-1185">Reference proteome</keyword>
<dbReference type="InterPro" id="IPR035376">
    <property type="entry name" value="NigD_C"/>
</dbReference>
<proteinExistence type="predicted"/>